<dbReference type="AlphaFoldDB" id="A0A9P3GRK5"/>
<dbReference type="SMART" id="SM00225">
    <property type="entry name" value="BTB"/>
    <property type="match status" value="1"/>
</dbReference>
<accession>A0A9P3GRK5</accession>
<organism evidence="2 3">
    <name type="scientific">Phanerochaete sordida</name>
    <dbReference type="NCBI Taxonomy" id="48140"/>
    <lineage>
        <taxon>Eukaryota</taxon>
        <taxon>Fungi</taxon>
        <taxon>Dikarya</taxon>
        <taxon>Basidiomycota</taxon>
        <taxon>Agaricomycotina</taxon>
        <taxon>Agaricomycetes</taxon>
        <taxon>Polyporales</taxon>
        <taxon>Phanerochaetaceae</taxon>
        <taxon>Phanerochaete</taxon>
    </lineage>
</organism>
<feature type="domain" description="BTB" evidence="1">
    <location>
        <begin position="20"/>
        <end position="88"/>
    </location>
</feature>
<dbReference type="Proteomes" id="UP000703269">
    <property type="component" value="Unassembled WGS sequence"/>
</dbReference>
<reference evidence="2 3" key="1">
    <citation type="submission" date="2021-08" db="EMBL/GenBank/DDBJ databases">
        <title>Draft Genome Sequence of Phanerochaete sordida strain YK-624.</title>
        <authorList>
            <person name="Mori T."/>
            <person name="Dohra H."/>
            <person name="Suzuki T."/>
            <person name="Kawagishi H."/>
            <person name="Hirai H."/>
        </authorList>
    </citation>
    <scope>NUCLEOTIDE SEQUENCE [LARGE SCALE GENOMIC DNA]</scope>
    <source>
        <strain evidence="2 3">YK-624</strain>
    </source>
</reference>
<keyword evidence="3" id="KW-1185">Reference proteome</keyword>
<dbReference type="Pfam" id="PF00651">
    <property type="entry name" value="BTB"/>
    <property type="match status" value="1"/>
</dbReference>
<dbReference type="OrthoDB" id="2844990at2759"/>
<sequence>MAYLPNTFGPRPLDEITESHDVVLVANDKTTFPATSKILCFGSPVFAGVLTGLGATFLRYSLVDGRPILDMPYPPSVVHDLLTFFYPGLPSLCIQPENTIERLMLVDAARKFKVVGFDRDGGFLTRYFGSCASDRPLDAYALAVTLNWEAGMRIAAEASMRLSLHAVVSDLPKSLFFTDFVKQSDDGRLVTLRSARADAMEALLTIEDAVGLPWLEKREPAFAFMQCKHQGSTENIPVGAAGAHAKAPSWFLGLCSQLRDALRTSSVPETISEFQITKKLESQFCERCGRRTKGDLTRFFRRLADAARAVVVKFQLDVVFPDHIEMLRAEMEDIKIF</sequence>
<comment type="caution">
    <text evidence="2">The sequence shown here is derived from an EMBL/GenBank/DDBJ whole genome shotgun (WGS) entry which is preliminary data.</text>
</comment>
<dbReference type="InterPro" id="IPR000210">
    <property type="entry name" value="BTB/POZ_dom"/>
</dbReference>
<evidence type="ECO:0000313" key="3">
    <source>
        <dbReference type="Proteomes" id="UP000703269"/>
    </source>
</evidence>
<dbReference type="EMBL" id="BPQB01000112">
    <property type="protein sequence ID" value="GJE99541.1"/>
    <property type="molecule type" value="Genomic_DNA"/>
</dbReference>
<protein>
    <recommendedName>
        <fullName evidence="1">BTB domain-containing protein</fullName>
    </recommendedName>
</protein>
<proteinExistence type="predicted"/>
<dbReference type="Gene3D" id="3.30.710.10">
    <property type="entry name" value="Potassium Channel Kv1.1, Chain A"/>
    <property type="match status" value="1"/>
</dbReference>
<name>A0A9P3GRK5_9APHY</name>
<dbReference type="InterPro" id="IPR011333">
    <property type="entry name" value="SKP1/BTB/POZ_sf"/>
</dbReference>
<evidence type="ECO:0000313" key="2">
    <source>
        <dbReference type="EMBL" id="GJE99541.1"/>
    </source>
</evidence>
<dbReference type="PROSITE" id="PS50097">
    <property type="entry name" value="BTB"/>
    <property type="match status" value="1"/>
</dbReference>
<dbReference type="CDD" id="cd18186">
    <property type="entry name" value="BTB_POZ_ZBTB_KLHL-like"/>
    <property type="match status" value="1"/>
</dbReference>
<gene>
    <name evidence="2" type="ORF">PsYK624_158080</name>
</gene>
<evidence type="ECO:0000259" key="1">
    <source>
        <dbReference type="PROSITE" id="PS50097"/>
    </source>
</evidence>